<protein>
    <recommendedName>
        <fullName evidence="2">Reverse transcriptase domain-containing protein</fullName>
    </recommendedName>
</protein>
<dbReference type="Pfam" id="PF00078">
    <property type="entry name" value="RVT_1"/>
    <property type="match status" value="1"/>
</dbReference>
<dbReference type="InterPro" id="IPR052343">
    <property type="entry name" value="Retrotransposon-Effector_Assoc"/>
</dbReference>
<name>A0A9R0KDH8_SPIOL</name>
<keyword evidence="3" id="KW-1185">Reference proteome</keyword>
<accession>A0A9R0KDH8</accession>
<dbReference type="GeneID" id="110805420"/>
<dbReference type="PANTHER" id="PTHR46890">
    <property type="entry name" value="NON-LTR RETROLELEMENT REVERSE TRANSCRIPTASE-LIKE PROTEIN-RELATED"/>
    <property type="match status" value="1"/>
</dbReference>
<evidence type="ECO:0000313" key="3">
    <source>
        <dbReference type="Proteomes" id="UP000813463"/>
    </source>
</evidence>
<evidence type="ECO:0000259" key="2">
    <source>
        <dbReference type="Pfam" id="PF00078"/>
    </source>
</evidence>
<feature type="domain" description="Reverse transcriptase" evidence="2">
    <location>
        <begin position="198"/>
        <end position="311"/>
    </location>
</feature>
<dbReference type="CDD" id="cd01650">
    <property type="entry name" value="RT_nLTR_like"/>
    <property type="match status" value="1"/>
</dbReference>
<evidence type="ECO:0000313" key="4">
    <source>
        <dbReference type="RefSeq" id="XP_021866715.1"/>
    </source>
</evidence>
<proteinExistence type="predicted"/>
<dbReference type="InterPro" id="IPR043502">
    <property type="entry name" value="DNA/RNA_pol_sf"/>
</dbReference>
<dbReference type="InterPro" id="IPR000477">
    <property type="entry name" value="RT_dom"/>
</dbReference>
<reference evidence="4" key="2">
    <citation type="submission" date="2025-08" db="UniProtKB">
        <authorList>
            <consortium name="RefSeq"/>
        </authorList>
    </citation>
    <scope>IDENTIFICATION</scope>
    <source>
        <tissue evidence="4">Leaf</tissue>
    </source>
</reference>
<feature type="compositionally biased region" description="Basic and acidic residues" evidence="1">
    <location>
        <begin position="1"/>
        <end position="28"/>
    </location>
</feature>
<dbReference type="OrthoDB" id="1934719at2759"/>
<evidence type="ECO:0000256" key="1">
    <source>
        <dbReference type="SAM" id="MobiDB-lite"/>
    </source>
</evidence>
<dbReference type="PANTHER" id="PTHR46890:SF1">
    <property type="entry name" value="REVERSE TRANSCRIPTASE DOMAIN-CONTAINING PROTEIN"/>
    <property type="match status" value="1"/>
</dbReference>
<feature type="compositionally biased region" description="Basic and acidic residues" evidence="1">
    <location>
        <begin position="40"/>
        <end position="49"/>
    </location>
</feature>
<sequence>MKRIDKNEADAREEQRRRPKQVKEKDREEEREEGFGGETKGQKAKESWAKGGDENSAIFYKSIRARVLQNSVYAIHDMEGNWVCDEQSVVNAFLQYYQKLLGSKTTHRSCIMPEVVAAGPVLTLVQGQQLITQVTGDEVKVAMFSINGDKAPGPDGFGSLFIKENWHIVSGDVTKAVLDFFKTGKLLKEINSTTITLIPKTKCPSNVTEFRPISCCNVIYKCITKILCERMKVVLPELIAENQGAFVHGRFIMHNIMICQEVVRQYGRKNASPSCLIKLDMQKAYDTIEWGFLEEMLLALGFPAQFIKWILGDSQSILMMLQSFKIFSDTSGLKANVQKSAIYAAGVK</sequence>
<dbReference type="RefSeq" id="XP_021866715.1">
    <property type="nucleotide sequence ID" value="XM_022011023.1"/>
</dbReference>
<gene>
    <name evidence="4" type="primary">LOC110805420</name>
</gene>
<dbReference type="KEGG" id="soe:110805420"/>
<dbReference type="AlphaFoldDB" id="A0A9R0KDH8"/>
<reference evidence="3" key="1">
    <citation type="journal article" date="2021" name="Nat. Commun.">
        <title>Genomic analyses provide insights into spinach domestication and the genetic basis of agronomic traits.</title>
        <authorList>
            <person name="Cai X."/>
            <person name="Sun X."/>
            <person name="Xu C."/>
            <person name="Sun H."/>
            <person name="Wang X."/>
            <person name="Ge C."/>
            <person name="Zhang Z."/>
            <person name="Wang Q."/>
            <person name="Fei Z."/>
            <person name="Jiao C."/>
            <person name="Wang Q."/>
        </authorList>
    </citation>
    <scope>NUCLEOTIDE SEQUENCE [LARGE SCALE GENOMIC DNA]</scope>
    <source>
        <strain evidence="3">cv. Varoflay</strain>
    </source>
</reference>
<feature type="region of interest" description="Disordered" evidence="1">
    <location>
        <begin position="1"/>
        <end position="49"/>
    </location>
</feature>
<organism evidence="3 4">
    <name type="scientific">Spinacia oleracea</name>
    <name type="common">Spinach</name>
    <dbReference type="NCBI Taxonomy" id="3562"/>
    <lineage>
        <taxon>Eukaryota</taxon>
        <taxon>Viridiplantae</taxon>
        <taxon>Streptophyta</taxon>
        <taxon>Embryophyta</taxon>
        <taxon>Tracheophyta</taxon>
        <taxon>Spermatophyta</taxon>
        <taxon>Magnoliopsida</taxon>
        <taxon>eudicotyledons</taxon>
        <taxon>Gunneridae</taxon>
        <taxon>Pentapetalae</taxon>
        <taxon>Caryophyllales</taxon>
        <taxon>Chenopodiaceae</taxon>
        <taxon>Chenopodioideae</taxon>
        <taxon>Anserineae</taxon>
        <taxon>Spinacia</taxon>
    </lineage>
</organism>
<dbReference type="SUPFAM" id="SSF56672">
    <property type="entry name" value="DNA/RNA polymerases"/>
    <property type="match status" value="1"/>
</dbReference>
<dbReference type="Proteomes" id="UP000813463">
    <property type="component" value="Chromosome 4"/>
</dbReference>